<dbReference type="OrthoDB" id="1937899at2759"/>
<dbReference type="Pfam" id="PF20811">
    <property type="entry name" value="PARG_cat_N"/>
    <property type="match status" value="1"/>
</dbReference>
<evidence type="ECO:0000256" key="1">
    <source>
        <dbReference type="ARBA" id="ARBA00009545"/>
    </source>
</evidence>
<dbReference type="GO" id="GO:0005737">
    <property type="term" value="C:cytoplasm"/>
    <property type="evidence" value="ECO:0007669"/>
    <property type="project" value="TreeGrafter"/>
</dbReference>
<organism evidence="7 8">
    <name type="scientific">Rhizophagus irregularis (strain DAOM 197198w)</name>
    <name type="common">Glomus intraradices</name>
    <dbReference type="NCBI Taxonomy" id="1432141"/>
    <lineage>
        <taxon>Eukaryota</taxon>
        <taxon>Fungi</taxon>
        <taxon>Fungi incertae sedis</taxon>
        <taxon>Mucoromycota</taxon>
        <taxon>Glomeromycotina</taxon>
        <taxon>Glomeromycetes</taxon>
        <taxon>Glomerales</taxon>
        <taxon>Glomeraceae</taxon>
        <taxon>Rhizophagus</taxon>
    </lineage>
</organism>
<feature type="domain" description="PARG catalytic Macro" evidence="5">
    <location>
        <begin position="192"/>
        <end position="396"/>
    </location>
</feature>
<feature type="domain" description="PARG helical" evidence="6">
    <location>
        <begin position="68"/>
        <end position="182"/>
    </location>
</feature>
<proteinExistence type="inferred from homology"/>
<evidence type="ECO:0000256" key="4">
    <source>
        <dbReference type="PIRSR" id="PIRSR607724-1"/>
    </source>
</evidence>
<evidence type="ECO:0000259" key="6">
    <source>
        <dbReference type="Pfam" id="PF20811"/>
    </source>
</evidence>
<dbReference type="InterPro" id="IPR048362">
    <property type="entry name" value="PARG_helical"/>
</dbReference>
<dbReference type="GO" id="GO:0006282">
    <property type="term" value="P:regulation of DNA repair"/>
    <property type="evidence" value="ECO:0007669"/>
    <property type="project" value="InterPro"/>
</dbReference>
<dbReference type="STRING" id="1432141.A0A015JID4"/>
<keyword evidence="3" id="KW-0378">Hydrolase</keyword>
<feature type="active site" evidence="4">
    <location>
        <position position="237"/>
    </location>
</feature>
<dbReference type="AlphaFoldDB" id="A0A015JID4"/>
<dbReference type="HOGENOM" id="CLU_013388_0_1_1"/>
<comment type="caution">
    <text evidence="7">The sequence shown here is derived from an EMBL/GenBank/DDBJ whole genome shotgun (WGS) entry which is preliminary data.</text>
</comment>
<keyword evidence="8" id="KW-1185">Reference proteome</keyword>
<evidence type="ECO:0000256" key="3">
    <source>
        <dbReference type="ARBA" id="ARBA00022801"/>
    </source>
</evidence>
<protein>
    <recommendedName>
        <fullName evidence="2">poly(ADP-ribose) glycohydrolase</fullName>
        <ecNumber evidence="2">3.2.1.143</ecNumber>
    </recommendedName>
</protein>
<feature type="active site" evidence="4">
    <location>
        <position position="221"/>
    </location>
</feature>
<dbReference type="PANTHER" id="PTHR12837">
    <property type="entry name" value="POLY ADP-RIBOSE GLYCOHYDROLASE"/>
    <property type="match status" value="1"/>
</dbReference>
<reference evidence="7 8" key="1">
    <citation type="submission" date="2014-02" db="EMBL/GenBank/DDBJ databases">
        <title>Single nucleus genome sequencing reveals high similarity among nuclei of an endomycorrhizal fungus.</title>
        <authorList>
            <person name="Lin K."/>
            <person name="Geurts R."/>
            <person name="Zhang Z."/>
            <person name="Limpens E."/>
            <person name="Saunders D.G."/>
            <person name="Mu D."/>
            <person name="Pang E."/>
            <person name="Cao H."/>
            <person name="Cha H."/>
            <person name="Lin T."/>
            <person name="Zhou Q."/>
            <person name="Shang Y."/>
            <person name="Li Y."/>
            <person name="Ivanov S."/>
            <person name="Sharma T."/>
            <person name="Velzen R.V."/>
            <person name="Ruijter N.D."/>
            <person name="Aanen D.K."/>
            <person name="Win J."/>
            <person name="Kamoun S."/>
            <person name="Bisseling T."/>
            <person name="Huang S."/>
        </authorList>
    </citation>
    <scope>NUCLEOTIDE SEQUENCE [LARGE SCALE GENOMIC DNA]</scope>
    <source>
        <strain evidence="8">DAOM197198w</strain>
    </source>
</reference>
<dbReference type="GO" id="GO:1990966">
    <property type="term" value="P:ATP generation from poly-ADP-D-ribose"/>
    <property type="evidence" value="ECO:0007669"/>
    <property type="project" value="TreeGrafter"/>
</dbReference>
<dbReference type="GO" id="GO:0009225">
    <property type="term" value="P:nucleotide-sugar metabolic process"/>
    <property type="evidence" value="ECO:0007669"/>
    <property type="project" value="TreeGrafter"/>
</dbReference>
<evidence type="ECO:0000256" key="2">
    <source>
        <dbReference type="ARBA" id="ARBA00012255"/>
    </source>
</evidence>
<evidence type="ECO:0000313" key="8">
    <source>
        <dbReference type="Proteomes" id="UP000022910"/>
    </source>
</evidence>
<evidence type="ECO:0000313" key="7">
    <source>
        <dbReference type="EMBL" id="EXX54649.1"/>
    </source>
</evidence>
<comment type="similarity">
    <text evidence="1">Belongs to the poly(ADP-ribose) glycohydrolase family.</text>
</comment>
<dbReference type="GO" id="GO:0005634">
    <property type="term" value="C:nucleus"/>
    <property type="evidence" value="ECO:0007669"/>
    <property type="project" value="TreeGrafter"/>
</dbReference>
<dbReference type="GO" id="GO:0004649">
    <property type="term" value="F:poly(ADP-ribose) glycohydrolase activity"/>
    <property type="evidence" value="ECO:0007669"/>
    <property type="project" value="UniProtKB-EC"/>
</dbReference>
<dbReference type="InterPro" id="IPR007724">
    <property type="entry name" value="Poly_GlycHdrlase"/>
</dbReference>
<feature type="active site" evidence="4">
    <location>
        <position position="236"/>
    </location>
</feature>
<dbReference type="Proteomes" id="UP000022910">
    <property type="component" value="Unassembled WGS sequence"/>
</dbReference>
<dbReference type="PANTHER" id="PTHR12837:SF0">
    <property type="entry name" value="POLY(ADP-RIBOSE) GLYCOHYDROLASE"/>
    <property type="match status" value="1"/>
</dbReference>
<evidence type="ECO:0000259" key="5">
    <source>
        <dbReference type="Pfam" id="PF05028"/>
    </source>
</evidence>
<accession>A0A015JID4</accession>
<dbReference type="InterPro" id="IPR046372">
    <property type="entry name" value="PARG_cat_C"/>
</dbReference>
<dbReference type="OMA" id="RICRCMP"/>
<name>A0A015JID4_RHIIW</name>
<dbReference type="EMBL" id="JEMT01028446">
    <property type="protein sequence ID" value="EXX54649.1"/>
    <property type="molecule type" value="Genomic_DNA"/>
</dbReference>
<gene>
    <name evidence="7" type="ORF">RirG_232570</name>
</gene>
<dbReference type="GO" id="GO:0005975">
    <property type="term" value="P:carbohydrate metabolic process"/>
    <property type="evidence" value="ECO:0007669"/>
    <property type="project" value="InterPro"/>
</dbReference>
<dbReference type="Pfam" id="PF05028">
    <property type="entry name" value="PARG_cat_C"/>
    <property type="match status" value="1"/>
</dbReference>
<dbReference type="EC" id="3.2.1.143" evidence="2"/>
<sequence>MEAFFSSIDLPNYDPDNWEITFSMLSRPCKSFNDIKKLIIFFSSIDYTSESSLLTLFSENNENLPKLDQKHYEEIVFPELVNIALELPKHFPCGKIISNDTHEKTEGFEKIFLTRRKIICLLSHMFLCTMSDKKTHLGSFKEWNSSELPSAKLYLKVLMIYFNRIITNNYEVDMNDEMVICHKSLSDEMIPIWANSNISLINSIKTNTSDIPGKFDEIEIDPSNKLIGFGKSGTAEEILFGCSPELCVLTLFCNSMSNKETILIKNVKKVIQHSGYGPFKVKYKHEIENWWKLSNQKVRCIIAMDASEFDHIDSLKNSLILQLQDNSLIRELNKAYCGFSWNQNFKNIKDIGIGFWGCGTFGGDKDIKFVIQWIAASQINTNNNMKLIIYTFNNIDYKQRIIRFIEKYKNSLVKDLWKLLKNYENYIINFNDNEEQILSLCTWVFKI</sequence>